<feature type="domain" description="Nmd3 N-terminal" evidence="1">
    <location>
        <begin position="5"/>
        <end position="234"/>
    </location>
</feature>
<evidence type="ECO:0000313" key="2">
    <source>
        <dbReference type="EMBL" id="ABN69513.1"/>
    </source>
</evidence>
<keyword evidence="3" id="KW-1185">Reference proteome</keyword>
<evidence type="ECO:0000259" key="1">
    <source>
        <dbReference type="Pfam" id="PF04981"/>
    </source>
</evidence>
<accession>A3DLK3</accession>
<reference evidence="3" key="1">
    <citation type="journal article" date="2009" name="BMC Genomics">
        <title>The complete genome sequence of Staphylothermus marinus reveals differences in sulfur metabolism among heterotrophic Crenarchaeota.</title>
        <authorList>
            <person name="Anderson I.J."/>
            <person name="Dharmarajan L."/>
            <person name="Rodriguez J."/>
            <person name="Hooper S."/>
            <person name="Porat I."/>
            <person name="Ulrich L.E."/>
            <person name="Elkins J.G."/>
            <person name="Mavromatis K."/>
            <person name="Sun H."/>
            <person name="Land M."/>
            <person name="Lapidus A."/>
            <person name="Lucas S."/>
            <person name="Barry K."/>
            <person name="Huber H."/>
            <person name="Zhulin I.B."/>
            <person name="Whitman W.B."/>
            <person name="Mukhopadhyay B."/>
            <person name="Woese C."/>
            <person name="Bristow J."/>
            <person name="Kyrpides N."/>
        </authorList>
    </citation>
    <scope>NUCLEOTIDE SEQUENCE [LARGE SCALE GENOMIC DNA]</scope>
    <source>
        <strain evidence="3">ATCC 43588 / DSM 3639 / JCM 9404 / F1</strain>
    </source>
</reference>
<sequence length="241" mass="27848">MTRFCIYCGAEDTPDNPVVEGVCLRCRIKRGEIIEQVKREIRVDFCKVCGAVRIGYKWIDTNGFNEALHHIVYNQLKELVKPGIGVDDLRIDGYELVTSASWRTVVRVYFRGIYGGKEFVYPLDFIVYLNPTKCPRCKMIESGEFEAVVQIRDVHVKDLEKALEKIFSRDKRLRQDLVDYIEVKNGIDIYFYNHGAARKLSRKLSNMLGLVIKENYEVAGMRSGKQRARLYVSLKPSNLSH</sequence>
<dbReference type="OrthoDB" id="15051at2157"/>
<dbReference type="KEGG" id="smr:Smar_0401"/>
<dbReference type="eggNOG" id="arCOG04149">
    <property type="taxonomic scope" value="Archaea"/>
</dbReference>
<dbReference type="HOGENOM" id="CLU_065087_1_1_2"/>
<organism evidence="2 3">
    <name type="scientific">Staphylothermus marinus (strain ATCC 43588 / DSM 3639 / JCM 9404 / F1)</name>
    <dbReference type="NCBI Taxonomy" id="399550"/>
    <lineage>
        <taxon>Archaea</taxon>
        <taxon>Thermoproteota</taxon>
        <taxon>Thermoprotei</taxon>
        <taxon>Desulfurococcales</taxon>
        <taxon>Desulfurococcaceae</taxon>
        <taxon>Staphylothermus</taxon>
    </lineage>
</organism>
<dbReference type="InterPro" id="IPR007064">
    <property type="entry name" value="Nmd3_N"/>
</dbReference>
<gene>
    <name evidence="2" type="ordered locus">Smar_0401</name>
</gene>
<proteinExistence type="predicted"/>
<dbReference type="Pfam" id="PF04981">
    <property type="entry name" value="NMD3"/>
    <property type="match status" value="1"/>
</dbReference>
<protein>
    <submittedName>
        <fullName evidence="2">NMD3</fullName>
    </submittedName>
</protein>
<dbReference type="STRING" id="399550.Smar_0401"/>
<dbReference type="EMBL" id="CP000575">
    <property type="protein sequence ID" value="ABN69513.1"/>
    <property type="molecule type" value="Genomic_DNA"/>
</dbReference>
<evidence type="ECO:0000313" key="3">
    <source>
        <dbReference type="Proteomes" id="UP000000254"/>
    </source>
</evidence>
<dbReference type="AlphaFoldDB" id="A3DLK3"/>
<dbReference type="GO" id="GO:0043023">
    <property type="term" value="F:ribosomal large subunit binding"/>
    <property type="evidence" value="ECO:0007669"/>
    <property type="project" value="InterPro"/>
</dbReference>
<dbReference type="GeneID" id="4907721"/>
<dbReference type="RefSeq" id="WP_011838704.1">
    <property type="nucleotide sequence ID" value="NC_009033.1"/>
</dbReference>
<dbReference type="GO" id="GO:0005737">
    <property type="term" value="C:cytoplasm"/>
    <property type="evidence" value="ECO:0007669"/>
    <property type="project" value="TreeGrafter"/>
</dbReference>
<dbReference type="InterPro" id="IPR039768">
    <property type="entry name" value="Nmd3"/>
</dbReference>
<dbReference type="PANTHER" id="PTHR12746:SF2">
    <property type="entry name" value="60S RIBOSOMAL EXPORT PROTEIN NMD3"/>
    <property type="match status" value="1"/>
</dbReference>
<name>A3DLK3_STAMF</name>
<dbReference type="Proteomes" id="UP000000254">
    <property type="component" value="Chromosome"/>
</dbReference>
<dbReference type="PANTHER" id="PTHR12746">
    <property type="entry name" value="NONSENSE-MEDIATED MRNA DECAY PROTEIN 3"/>
    <property type="match status" value="1"/>
</dbReference>
<reference evidence="2 3" key="2">
    <citation type="journal article" date="2009" name="Stand. Genomic Sci.">
        <title>Complete genome sequence of Staphylothermus marinus Stetter and Fiala 1986 type strain F1.</title>
        <authorList>
            <person name="Anderson I.J."/>
            <person name="Sun H."/>
            <person name="Lapidus A."/>
            <person name="Copeland A."/>
            <person name="Glavina Del Rio T."/>
            <person name="Tice H."/>
            <person name="Dalin E."/>
            <person name="Lucas S."/>
            <person name="Barry K."/>
            <person name="Land M."/>
            <person name="Richardson P."/>
            <person name="Huber H."/>
            <person name="Kyrpides N.C."/>
        </authorList>
    </citation>
    <scope>NUCLEOTIDE SEQUENCE [LARGE SCALE GENOMIC DNA]</scope>
    <source>
        <strain evidence="3">ATCC 43588 / DSM 3639 / JCM 9404 / F1</strain>
    </source>
</reference>